<dbReference type="InterPro" id="IPR049426">
    <property type="entry name" value="Acyl-CoA-dh-like_C"/>
</dbReference>
<dbReference type="AlphaFoldDB" id="A0A5S9MGD4"/>
<keyword evidence="1" id="KW-0285">Flavoprotein</keyword>
<dbReference type="InterPro" id="IPR009075">
    <property type="entry name" value="AcylCo_DH/oxidase_C"/>
</dbReference>
<feature type="domain" description="Acyl-CoA dehydrogenase/oxidase C-terminal" evidence="2">
    <location>
        <begin position="40"/>
        <end position="105"/>
    </location>
</feature>
<feature type="domain" description="Acyl-CoA dehydrogenase-like C-terminal" evidence="3">
    <location>
        <begin position="154"/>
        <end position="256"/>
    </location>
</feature>
<dbReference type="Pfam" id="PF21263">
    <property type="entry name" value="Acyl-CoA-dh_C"/>
    <property type="match status" value="1"/>
</dbReference>
<reference evidence="4 5" key="1">
    <citation type="submission" date="2019-12" db="EMBL/GenBank/DDBJ databases">
        <title>Full genome sequence of a Bacillus safensis strain isolated from commercially available natto in Indonesia.</title>
        <authorList>
            <person name="Yoshida M."/>
            <person name="Uomi M."/>
            <person name="Waturangi D."/>
            <person name="Ekaputri J.J."/>
            <person name="Setiamarga D.H.E."/>
        </authorList>
    </citation>
    <scope>NUCLEOTIDE SEQUENCE [LARGE SCALE GENOMIC DNA]</scope>
    <source>
        <strain evidence="4 5">IDN1</strain>
    </source>
</reference>
<dbReference type="EMBL" id="AP021906">
    <property type="protein sequence ID" value="BBP92153.1"/>
    <property type="molecule type" value="Genomic_DNA"/>
</dbReference>
<protein>
    <submittedName>
        <fullName evidence="4">Uncharacterized protein</fullName>
    </submittedName>
</protein>
<dbReference type="InterPro" id="IPR036250">
    <property type="entry name" value="AcylCo_DH-like_C"/>
</dbReference>
<name>A0A5S9MGD4_BACIA</name>
<dbReference type="PROSITE" id="PS00073">
    <property type="entry name" value="ACYL_COA_DH_2"/>
    <property type="match status" value="1"/>
</dbReference>
<evidence type="ECO:0000313" key="5">
    <source>
        <dbReference type="Proteomes" id="UP000464658"/>
    </source>
</evidence>
<sequence length="284" mass="31958">MSAKLYAMESAVYRTVGLFEQRMGLLSDEEQKNGKQIAQSIAEYAIECSLCKVLGSETLDYVVDEGVQIHGGYGFMQEYEVERAYRDSRINRIFEGTNEINRLLVPGTFLKKAMKGELPLLQKAQTLQEELMMMMPEEPGNQPLDQEKYLLAHAKKIALMVAGMAAMKYGKALDKEQEILVNIADIVNEIFAAESAVLRTEKAIAATGAEKNAQKLVYTQIFTQEAFLKIEAHAKESLIAMEEGDSLRMSLSALRKLTRFTPINVIAKKREVAKRIFEAEKYIV</sequence>
<proteinExistence type="predicted"/>
<organism evidence="4 5">
    <name type="scientific">Bacillus safensis</name>
    <dbReference type="NCBI Taxonomy" id="561879"/>
    <lineage>
        <taxon>Bacteria</taxon>
        <taxon>Bacillati</taxon>
        <taxon>Bacillota</taxon>
        <taxon>Bacilli</taxon>
        <taxon>Bacillales</taxon>
        <taxon>Bacillaceae</taxon>
        <taxon>Bacillus</taxon>
    </lineage>
</organism>
<dbReference type="GO" id="GO:0003995">
    <property type="term" value="F:acyl-CoA dehydrogenase activity"/>
    <property type="evidence" value="ECO:0007669"/>
    <property type="project" value="InterPro"/>
</dbReference>
<dbReference type="PANTHER" id="PTHR43884:SF12">
    <property type="entry name" value="ISOVALERYL-COA DEHYDROGENASE, MITOCHONDRIAL-RELATED"/>
    <property type="match status" value="1"/>
</dbReference>
<accession>A0A5S9MGD4</accession>
<dbReference type="Gene3D" id="1.20.140.10">
    <property type="entry name" value="Butyryl-CoA Dehydrogenase, subunit A, domain 3"/>
    <property type="match status" value="2"/>
</dbReference>
<dbReference type="InterPro" id="IPR006089">
    <property type="entry name" value="Acyl-CoA_DH_CS"/>
</dbReference>
<dbReference type="SUPFAM" id="SSF47203">
    <property type="entry name" value="Acyl-CoA dehydrogenase C-terminal domain-like"/>
    <property type="match status" value="1"/>
</dbReference>
<evidence type="ECO:0000259" key="2">
    <source>
        <dbReference type="Pfam" id="PF00441"/>
    </source>
</evidence>
<evidence type="ECO:0000256" key="1">
    <source>
        <dbReference type="ARBA" id="ARBA00022630"/>
    </source>
</evidence>
<evidence type="ECO:0000259" key="3">
    <source>
        <dbReference type="Pfam" id="PF21263"/>
    </source>
</evidence>
<dbReference type="Proteomes" id="UP000464658">
    <property type="component" value="Chromosome"/>
</dbReference>
<gene>
    <name evidence="4" type="ORF">BsIDN1_57710</name>
</gene>
<dbReference type="Pfam" id="PF00441">
    <property type="entry name" value="Acyl-CoA_dh_1"/>
    <property type="match status" value="1"/>
</dbReference>
<evidence type="ECO:0000313" key="4">
    <source>
        <dbReference type="EMBL" id="BBP92153.1"/>
    </source>
</evidence>
<dbReference type="PANTHER" id="PTHR43884">
    <property type="entry name" value="ACYL-COA DEHYDROGENASE"/>
    <property type="match status" value="1"/>
</dbReference>